<evidence type="ECO:0000313" key="2">
    <source>
        <dbReference type="EMBL" id="AID52692.1"/>
    </source>
</evidence>
<organism evidence="3 4">
    <name type="scientific">Falconid herpesvirus 1</name>
    <dbReference type="NCBI Taxonomy" id="1510155"/>
    <lineage>
        <taxon>Viruses</taxon>
        <taxon>Duplodnaviria</taxon>
        <taxon>Heunggongvirae</taxon>
        <taxon>Peploviricota</taxon>
        <taxon>Herviviricetes</taxon>
        <taxon>Herpesvirales</taxon>
        <taxon>Orthoherpesviridae</taxon>
        <taxon>Alphaherpesvirinae</taxon>
        <taxon>Mardivirus</taxon>
        <taxon>Mardivirus columbidalpha1</taxon>
    </lineage>
</organism>
<dbReference type="KEGG" id="vg:19738372"/>
<reference evidence="3 4" key="1">
    <citation type="journal article" date="2014" name="Virus Res.">
        <title>Molecular characterization of the complete genome of falconid herpesvirus strain S-18.</title>
        <authorList>
            <person name="Spatz S.J."/>
            <person name="Volkening J.D."/>
            <person name="Ross T.A."/>
        </authorList>
    </citation>
    <scope>NUCLEOTIDE SEQUENCE [LARGE SCALE GENOMIC DNA]</scope>
    <source>
        <strain evidence="3">S-18</strain>
    </source>
</reference>
<gene>
    <name evidence="2" type="ORF">FaHV1S18_002</name>
    <name evidence="3" type="ORF">FaHV1S18_084</name>
</gene>
<dbReference type="GeneID" id="19738372"/>
<dbReference type="Proteomes" id="UP000146149">
    <property type="component" value="Segment"/>
</dbReference>
<dbReference type="GeneID" id="19738290"/>
<dbReference type="EMBL" id="KJ668231">
    <property type="protein sequence ID" value="AID52692.1"/>
    <property type="molecule type" value="Genomic_DNA"/>
</dbReference>
<feature type="compositionally biased region" description="Gly residues" evidence="1">
    <location>
        <begin position="268"/>
        <end position="278"/>
    </location>
</feature>
<protein>
    <submittedName>
        <fullName evidence="3">Uncharacterized protein</fullName>
    </submittedName>
</protein>
<feature type="region of interest" description="Disordered" evidence="1">
    <location>
        <begin position="137"/>
        <end position="159"/>
    </location>
</feature>
<evidence type="ECO:0000313" key="4">
    <source>
        <dbReference type="Proteomes" id="UP000146149"/>
    </source>
</evidence>
<evidence type="ECO:0000313" key="3">
    <source>
        <dbReference type="EMBL" id="AID52774.1"/>
    </source>
</evidence>
<sequence>MPPALSLPLKGRPPAPPAHSRGASGGVPGSQRPPGRSMSSAKRWAVFWGGRLRSGVQRAGAGAPRGRYPPTSLLVIAALPARLPIHSFIRDLWTAAASTAHPGYVSIRIRVHARPPIAPPPTTVTSTICRSSRGARRLRGCTGTPAAHHTAARPAPGGPGERPLAGVVDMALCQVELDALQTGSARPGRLSRVARCHGAPPEATPGAPAGRWRLAACVKGRIGLGLGLGARPGSAARAGGIPPPRHCYNSAARGPWCDWGKPRREGGGKGGAVRGGVGGERRSGRSRGRSGGGAGRQGVSGGRSHTRRWGMGRNRAVRVGVGIQGGGCRSRSRALPPRGAGLRLGRGTVDGEIYRTSLLGGLCRTGVLG</sequence>
<feature type="compositionally biased region" description="Gly residues" evidence="1">
    <location>
        <begin position="289"/>
        <end position="301"/>
    </location>
</feature>
<dbReference type="EMBL" id="KJ668231">
    <property type="protein sequence ID" value="AID52774.1"/>
    <property type="molecule type" value="Genomic_DNA"/>
</dbReference>
<feature type="region of interest" description="Disordered" evidence="1">
    <location>
        <begin position="259"/>
        <end position="314"/>
    </location>
</feature>
<feature type="compositionally biased region" description="Pro residues" evidence="1">
    <location>
        <begin position="1"/>
        <end position="17"/>
    </location>
</feature>
<evidence type="ECO:0000256" key="1">
    <source>
        <dbReference type="SAM" id="MobiDB-lite"/>
    </source>
</evidence>
<feature type="region of interest" description="Disordered" evidence="1">
    <location>
        <begin position="1"/>
        <end position="40"/>
    </location>
</feature>
<name>A0A068EW26_9ALPH</name>
<feature type="compositionally biased region" description="Low complexity" evidence="1">
    <location>
        <begin position="143"/>
        <end position="159"/>
    </location>
</feature>
<dbReference type="RefSeq" id="YP_009046486.1">
    <property type="nucleotide sequence ID" value="NC_024450.1"/>
</dbReference>
<proteinExistence type="predicted"/>
<dbReference type="RefSeq" id="YP_009046568.1">
    <property type="nucleotide sequence ID" value="NC_024450.1"/>
</dbReference>
<accession>A0A068EW26</accession>
<dbReference type="KEGG" id="vg:19738290"/>